<feature type="transmembrane region" description="Helical" evidence="6">
    <location>
        <begin position="276"/>
        <end position="300"/>
    </location>
</feature>
<evidence type="ECO:0000256" key="6">
    <source>
        <dbReference type="SAM" id="Phobius"/>
    </source>
</evidence>
<proteinExistence type="predicted"/>
<feature type="transmembrane region" description="Helical" evidence="6">
    <location>
        <begin position="41"/>
        <end position="65"/>
    </location>
</feature>
<evidence type="ECO:0000256" key="2">
    <source>
        <dbReference type="ARBA" id="ARBA00022475"/>
    </source>
</evidence>
<feature type="transmembrane region" description="Helical" evidence="6">
    <location>
        <begin position="476"/>
        <end position="501"/>
    </location>
</feature>
<feature type="transmembrane region" description="Helical" evidence="6">
    <location>
        <begin position="351"/>
        <end position="372"/>
    </location>
</feature>
<keyword evidence="4 6" id="KW-1133">Transmembrane helix</keyword>
<evidence type="ECO:0000256" key="4">
    <source>
        <dbReference type="ARBA" id="ARBA00022989"/>
    </source>
</evidence>
<dbReference type="AlphaFoldDB" id="A0A7C3ZU84"/>
<feature type="transmembrane region" description="Helical" evidence="6">
    <location>
        <begin position="134"/>
        <end position="155"/>
    </location>
</feature>
<comment type="caution">
    <text evidence="7">The sequence shown here is derived from an EMBL/GenBank/DDBJ whole genome shotgun (WGS) entry which is preliminary data.</text>
</comment>
<sequence>MSASKRIAFAVGVSWLSRAVSILANLFLMPILFRYMGKEELGLWFLLGNSQAFLSLLGMGIAPTLTRHIALAKGKSGADPNVELSHESQQHIADLVTTGRIILQWLAVVVFFIAWASGYGLIGQLELKEVSPQTVFWAWTLMCGGYAVGVWVSYLNCWLAGIGYVGWDSLITTVISLLTIFANITAVLLGGGLLVLAAILVGSGLVQRLVFLALIRWKKPEMLAVRGQWNADFAQAMVQPAIYAWLTSIGSFLILRTDDYFIALLQDVSSIPAYRATYQFVSTFFMIVAPIAGSSSVFISQMWQAGELEAIQRIVIRNAKITLCVMASGVAFILTAGREFLALWLGPDNFVGYPILVVFCIMLTLEAQHNVMAQSARATEDERYAPWAIASGVLNVIFTWILIRPFGLLGVALGTMLAQLFTNNWYAVYRPINRLKINSKFYVKHVFFLWLITLFVSLFLSIIFKYNVNNLFFNNNWSIVILTGLICGIIFLTSFWCCILNQHQKNKLKLKIFTKINKVA</sequence>
<dbReference type="InterPro" id="IPR050833">
    <property type="entry name" value="Poly_Biosynth_Transport"/>
</dbReference>
<evidence type="ECO:0000256" key="5">
    <source>
        <dbReference type="ARBA" id="ARBA00023136"/>
    </source>
</evidence>
<evidence type="ECO:0000313" key="7">
    <source>
        <dbReference type="EMBL" id="HGF99106.1"/>
    </source>
</evidence>
<dbReference type="PANTHER" id="PTHR30250">
    <property type="entry name" value="PST FAMILY PREDICTED COLANIC ACID TRANSPORTER"/>
    <property type="match status" value="1"/>
</dbReference>
<organism evidence="7">
    <name type="scientific">Planktothricoides sp. SpSt-374</name>
    <dbReference type="NCBI Taxonomy" id="2282167"/>
    <lineage>
        <taxon>Bacteria</taxon>
        <taxon>Bacillati</taxon>
        <taxon>Cyanobacteriota</taxon>
        <taxon>Cyanophyceae</taxon>
        <taxon>Oscillatoriophycideae</taxon>
        <taxon>Oscillatoriales</taxon>
        <taxon>Oscillatoriaceae</taxon>
        <taxon>Planktothricoides</taxon>
    </lineage>
</organism>
<accession>A0A7C3ZU84</accession>
<keyword evidence="3 6" id="KW-0812">Transmembrane</keyword>
<keyword evidence="5 6" id="KW-0472">Membrane</keyword>
<feature type="transmembrane region" description="Helical" evidence="6">
    <location>
        <begin position="384"/>
        <end position="403"/>
    </location>
</feature>
<dbReference type="GO" id="GO:0005886">
    <property type="term" value="C:plasma membrane"/>
    <property type="evidence" value="ECO:0007669"/>
    <property type="project" value="UniProtKB-SubCell"/>
</dbReference>
<feature type="transmembrane region" description="Helical" evidence="6">
    <location>
        <begin position="236"/>
        <end position="256"/>
    </location>
</feature>
<feature type="transmembrane region" description="Helical" evidence="6">
    <location>
        <begin position="101"/>
        <end position="122"/>
    </location>
</feature>
<feature type="transmembrane region" description="Helical" evidence="6">
    <location>
        <begin position="7"/>
        <end position="29"/>
    </location>
</feature>
<keyword evidence="2" id="KW-1003">Cell membrane</keyword>
<reference evidence="7" key="1">
    <citation type="journal article" date="2020" name="mSystems">
        <title>Genome- and Community-Level Interaction Insights into Carbon Utilization and Element Cycling Functions of Hydrothermarchaeota in Hydrothermal Sediment.</title>
        <authorList>
            <person name="Zhou Z."/>
            <person name="Liu Y."/>
            <person name="Xu W."/>
            <person name="Pan J."/>
            <person name="Luo Z.H."/>
            <person name="Li M."/>
        </authorList>
    </citation>
    <scope>NUCLEOTIDE SEQUENCE [LARGE SCALE GENOMIC DNA]</scope>
    <source>
        <strain evidence="7">SpSt-374</strain>
    </source>
</reference>
<evidence type="ECO:0000256" key="3">
    <source>
        <dbReference type="ARBA" id="ARBA00022692"/>
    </source>
</evidence>
<evidence type="ECO:0000256" key="1">
    <source>
        <dbReference type="ARBA" id="ARBA00004651"/>
    </source>
</evidence>
<feature type="transmembrane region" description="Helical" evidence="6">
    <location>
        <begin position="321"/>
        <end position="345"/>
    </location>
</feature>
<dbReference type="PANTHER" id="PTHR30250:SF26">
    <property type="entry name" value="PSMA PROTEIN"/>
    <property type="match status" value="1"/>
</dbReference>
<feature type="transmembrane region" description="Helical" evidence="6">
    <location>
        <begin position="441"/>
        <end position="464"/>
    </location>
</feature>
<comment type="subcellular location">
    <subcellularLocation>
        <location evidence="1">Cell membrane</location>
        <topology evidence="1">Multi-pass membrane protein</topology>
    </subcellularLocation>
</comment>
<gene>
    <name evidence="7" type="ORF">ENR15_00115</name>
</gene>
<feature type="transmembrane region" description="Helical" evidence="6">
    <location>
        <begin position="409"/>
        <end position="429"/>
    </location>
</feature>
<dbReference type="EMBL" id="DSPX01000002">
    <property type="protein sequence ID" value="HGF99106.1"/>
    <property type="molecule type" value="Genomic_DNA"/>
</dbReference>
<protein>
    <submittedName>
        <fullName evidence="7">Lipopolysaccharide biosynthesis protein</fullName>
    </submittedName>
</protein>
<feature type="transmembrane region" description="Helical" evidence="6">
    <location>
        <begin position="167"/>
        <end position="188"/>
    </location>
</feature>
<name>A0A7C3ZU84_9CYAN</name>
<feature type="transmembrane region" description="Helical" evidence="6">
    <location>
        <begin position="194"/>
        <end position="215"/>
    </location>
</feature>